<evidence type="ECO:0000313" key="2">
    <source>
        <dbReference type="Proteomes" id="UP000095280"/>
    </source>
</evidence>
<dbReference type="InterPro" id="IPR039471">
    <property type="entry name" value="CXorf65-like"/>
</dbReference>
<evidence type="ECO:0000256" key="1">
    <source>
        <dbReference type="SAM" id="MobiDB-lite"/>
    </source>
</evidence>
<proteinExistence type="predicted"/>
<dbReference type="WBParaSite" id="maker-uti_cns_0000063-snap-gene-0.48-mRNA-1">
    <property type="protein sequence ID" value="maker-uti_cns_0000063-snap-gene-0.48-mRNA-1"/>
    <property type="gene ID" value="maker-uti_cns_0000063-snap-gene-0.48"/>
</dbReference>
<dbReference type="PANTHER" id="PTHR33887">
    <property type="entry name" value="PB1 DOMAIN-CONTAINING PROTEIN"/>
    <property type="match status" value="1"/>
</dbReference>
<accession>A0A1I8FU97</accession>
<feature type="compositionally biased region" description="Low complexity" evidence="1">
    <location>
        <begin position="120"/>
        <end position="131"/>
    </location>
</feature>
<dbReference type="AlphaFoldDB" id="A0A1I8FU97"/>
<evidence type="ECO:0000313" key="3">
    <source>
        <dbReference type="WBParaSite" id="maker-uti_cns_0000063-snap-gene-0.48-mRNA-1"/>
    </source>
</evidence>
<name>A0A1I8FU97_9PLAT</name>
<feature type="compositionally biased region" description="Gly residues" evidence="1">
    <location>
        <begin position="100"/>
        <end position="119"/>
    </location>
</feature>
<feature type="compositionally biased region" description="Basic and acidic residues" evidence="1">
    <location>
        <begin position="82"/>
        <end position="91"/>
    </location>
</feature>
<dbReference type="Proteomes" id="UP000095280">
    <property type="component" value="Unplaced"/>
</dbReference>
<protein>
    <submittedName>
        <fullName evidence="3">Doublecortin domain-containing protein</fullName>
    </submittedName>
</protein>
<reference evidence="3" key="1">
    <citation type="submission" date="2016-11" db="UniProtKB">
        <authorList>
            <consortium name="WormBaseParasite"/>
        </authorList>
    </citation>
    <scope>IDENTIFICATION</scope>
</reference>
<organism evidence="2 3">
    <name type="scientific">Macrostomum lignano</name>
    <dbReference type="NCBI Taxonomy" id="282301"/>
    <lineage>
        <taxon>Eukaryota</taxon>
        <taxon>Metazoa</taxon>
        <taxon>Spiralia</taxon>
        <taxon>Lophotrochozoa</taxon>
        <taxon>Platyhelminthes</taxon>
        <taxon>Rhabditophora</taxon>
        <taxon>Macrostomorpha</taxon>
        <taxon>Macrostomida</taxon>
        <taxon>Macrostomidae</taxon>
        <taxon>Macrostomum</taxon>
    </lineage>
</organism>
<dbReference type="PANTHER" id="PTHR33887:SF5">
    <property type="entry name" value="PB1 DOMAIN-CONTAINING PROTEIN"/>
    <property type="match status" value="1"/>
</dbReference>
<dbReference type="Pfam" id="PF15874">
    <property type="entry name" value="Il2rg"/>
    <property type="match status" value="1"/>
</dbReference>
<sequence>MVFITVKHGANVETLFNQDCKCAALLRAIRDKCCNFGSSEIIDLSDKDGNVKDLRKYPNMTAKEVLADREDCVLIRVGEKLAKGSKRDSSKQKSTAGRGLNSGGVSGGGGAGSTAGGGSSSTAGASSVSGGKKLTGTSQQSHHSATKRR</sequence>
<feature type="region of interest" description="Disordered" evidence="1">
    <location>
        <begin position="82"/>
        <end position="149"/>
    </location>
</feature>
<keyword evidence="2" id="KW-1185">Reference proteome</keyword>